<evidence type="ECO:0000313" key="3">
    <source>
        <dbReference type="Proteomes" id="UP001144036"/>
    </source>
</evidence>
<name>A0ABT4SHJ1_9ACTN</name>
<keyword evidence="3" id="KW-1185">Reference proteome</keyword>
<feature type="signal peptide" evidence="1">
    <location>
        <begin position="1"/>
        <end position="28"/>
    </location>
</feature>
<keyword evidence="1" id="KW-0732">Signal</keyword>
<reference evidence="2" key="1">
    <citation type="submission" date="2022-11" db="EMBL/GenBank/DDBJ databases">
        <title>Nonomuraea corallina sp. nov., a new species of the genus Nonomuraea isolated from sea side sediment in Thai sea.</title>
        <authorList>
            <person name="Ngamcharungchit C."/>
            <person name="Matsumoto A."/>
            <person name="Suriyachadkun C."/>
            <person name="Panbangred W."/>
            <person name="Inahashi Y."/>
            <person name="Intra B."/>
        </authorList>
    </citation>
    <scope>NUCLEOTIDE SEQUENCE</scope>
    <source>
        <strain evidence="2">MCN248</strain>
    </source>
</reference>
<dbReference type="EMBL" id="JAPNNL010000107">
    <property type="protein sequence ID" value="MDA0636450.1"/>
    <property type="molecule type" value="Genomic_DNA"/>
</dbReference>
<feature type="chain" id="PRO_5047098021" description="Lactococcin 972 family bacteriocin" evidence="1">
    <location>
        <begin position="29"/>
        <end position="86"/>
    </location>
</feature>
<dbReference type="RefSeq" id="WP_270157320.1">
    <property type="nucleotide sequence ID" value="NZ_JAPNNL010000107.1"/>
</dbReference>
<accession>A0ABT4SHJ1</accession>
<gene>
    <name evidence="2" type="ORF">OUY22_23785</name>
</gene>
<evidence type="ECO:0000256" key="1">
    <source>
        <dbReference type="SAM" id="SignalP"/>
    </source>
</evidence>
<sequence length="86" mass="9799">MTNFTKRAVAAGFIAFSALSMLGTAAHAVQPTGTGTVTVQAPYWQSHGPFGTWSHCDSEKRTYVRYYQVSSCYMYNGSWWFDWRDR</sequence>
<dbReference type="Proteomes" id="UP001144036">
    <property type="component" value="Unassembled WGS sequence"/>
</dbReference>
<proteinExistence type="predicted"/>
<comment type="caution">
    <text evidence="2">The sequence shown here is derived from an EMBL/GenBank/DDBJ whole genome shotgun (WGS) entry which is preliminary data.</text>
</comment>
<organism evidence="2 3">
    <name type="scientific">Nonomuraea corallina</name>
    <dbReference type="NCBI Taxonomy" id="2989783"/>
    <lineage>
        <taxon>Bacteria</taxon>
        <taxon>Bacillati</taxon>
        <taxon>Actinomycetota</taxon>
        <taxon>Actinomycetes</taxon>
        <taxon>Streptosporangiales</taxon>
        <taxon>Streptosporangiaceae</taxon>
        <taxon>Nonomuraea</taxon>
    </lineage>
</organism>
<protein>
    <recommendedName>
        <fullName evidence="4">Lactococcin 972 family bacteriocin</fullName>
    </recommendedName>
</protein>
<evidence type="ECO:0000313" key="2">
    <source>
        <dbReference type="EMBL" id="MDA0636450.1"/>
    </source>
</evidence>
<evidence type="ECO:0008006" key="4">
    <source>
        <dbReference type="Google" id="ProtNLM"/>
    </source>
</evidence>